<proteinExistence type="predicted"/>
<dbReference type="EMBL" id="MU273484">
    <property type="protein sequence ID" value="KAI0035433.1"/>
    <property type="molecule type" value="Genomic_DNA"/>
</dbReference>
<evidence type="ECO:0000313" key="2">
    <source>
        <dbReference type="Proteomes" id="UP000814128"/>
    </source>
</evidence>
<organism evidence="1 2">
    <name type="scientific">Vararia minispora EC-137</name>
    <dbReference type="NCBI Taxonomy" id="1314806"/>
    <lineage>
        <taxon>Eukaryota</taxon>
        <taxon>Fungi</taxon>
        <taxon>Dikarya</taxon>
        <taxon>Basidiomycota</taxon>
        <taxon>Agaricomycotina</taxon>
        <taxon>Agaricomycetes</taxon>
        <taxon>Russulales</taxon>
        <taxon>Lachnocladiaceae</taxon>
        <taxon>Vararia</taxon>
    </lineage>
</organism>
<name>A0ACB8QUR7_9AGAM</name>
<reference evidence="1" key="2">
    <citation type="journal article" date="2022" name="New Phytol.">
        <title>Evolutionary transition to the ectomycorrhizal habit in the genomes of a hyperdiverse lineage of mushroom-forming fungi.</title>
        <authorList>
            <person name="Looney B."/>
            <person name="Miyauchi S."/>
            <person name="Morin E."/>
            <person name="Drula E."/>
            <person name="Courty P.E."/>
            <person name="Kohler A."/>
            <person name="Kuo A."/>
            <person name="LaButti K."/>
            <person name="Pangilinan J."/>
            <person name="Lipzen A."/>
            <person name="Riley R."/>
            <person name="Andreopoulos W."/>
            <person name="He G."/>
            <person name="Johnson J."/>
            <person name="Nolan M."/>
            <person name="Tritt A."/>
            <person name="Barry K.W."/>
            <person name="Grigoriev I.V."/>
            <person name="Nagy L.G."/>
            <person name="Hibbett D."/>
            <person name="Henrissat B."/>
            <person name="Matheny P.B."/>
            <person name="Labbe J."/>
            <person name="Martin F.M."/>
        </authorList>
    </citation>
    <scope>NUCLEOTIDE SEQUENCE</scope>
    <source>
        <strain evidence="1">EC-137</strain>
    </source>
</reference>
<protein>
    <submittedName>
        <fullName evidence="1">Uncharacterized protein</fullName>
    </submittedName>
</protein>
<reference evidence="1" key="1">
    <citation type="submission" date="2021-02" db="EMBL/GenBank/DDBJ databases">
        <authorList>
            <consortium name="DOE Joint Genome Institute"/>
            <person name="Ahrendt S."/>
            <person name="Looney B.P."/>
            <person name="Miyauchi S."/>
            <person name="Morin E."/>
            <person name="Drula E."/>
            <person name="Courty P.E."/>
            <person name="Chicoki N."/>
            <person name="Fauchery L."/>
            <person name="Kohler A."/>
            <person name="Kuo A."/>
            <person name="Labutti K."/>
            <person name="Pangilinan J."/>
            <person name="Lipzen A."/>
            <person name="Riley R."/>
            <person name="Andreopoulos W."/>
            <person name="He G."/>
            <person name="Johnson J."/>
            <person name="Barry K.W."/>
            <person name="Grigoriev I.V."/>
            <person name="Nagy L."/>
            <person name="Hibbett D."/>
            <person name="Henrissat B."/>
            <person name="Matheny P.B."/>
            <person name="Labbe J."/>
            <person name="Martin F."/>
        </authorList>
    </citation>
    <scope>NUCLEOTIDE SEQUENCE</scope>
    <source>
        <strain evidence="1">EC-137</strain>
    </source>
</reference>
<sequence>MSDLPPYKRARSTREPTPVPASELTRPRSLNDVPLELLAAILDNLATPRDLLAVCRTSSHLCHTLLHPSNQAIWHRARVRCPAGPVPNPPADRKEDYLAAVDEYNKGIRDPTYVAKDRSKQIARLAPLIEHSHLLANFRDGWESMEENVELSSHLLLEAIARERGWVTADFLATPTLQRMLSQARACLEPIQQDHITPILSKLRHELVVCQAKRETSLSERQRQTHQTDIKAAYRRLVKSPPRDIVIPSLAEFRRFHIIQALQAKNARSIAEELREEGVIWGLVVDALQRWTSEAKKGLAEVLGFGRDWADPSYKAEHIVLRLDARFECRKCADAGSLDFAGACAHVCVEKSACPGKNGKEQEPWNAGNFVCDARAIDIVRTACRLAEIPVAEKVARMRLEAVGVRWKCGHCPAGIVMPFSRLVRRPLPSPLPVLA</sequence>
<keyword evidence="2" id="KW-1185">Reference proteome</keyword>
<gene>
    <name evidence="1" type="ORF">K488DRAFT_83009</name>
</gene>
<accession>A0ACB8QUR7</accession>
<comment type="caution">
    <text evidence="1">The sequence shown here is derived from an EMBL/GenBank/DDBJ whole genome shotgun (WGS) entry which is preliminary data.</text>
</comment>
<dbReference type="Proteomes" id="UP000814128">
    <property type="component" value="Unassembled WGS sequence"/>
</dbReference>
<evidence type="ECO:0000313" key="1">
    <source>
        <dbReference type="EMBL" id="KAI0035433.1"/>
    </source>
</evidence>